<sequence>MRYAWTLLLAGFLSLSLALSGAALAAPNGFTEHKLPGLTIDLPSDWQIAPKEALAQLQKKAGDMKILLAAQSPEVPQFAIMEQPIAGMEQEAFVKLDDAGVQEICAQAISGFKQGGATEVNCSRQTTAKGAAMAITALFPARGLCNVSWGFYKGKKTLAVSAMLRQRDTKLPAKLETALKSIRLGK</sequence>
<keyword evidence="3" id="KW-1185">Reference proteome</keyword>
<evidence type="ECO:0000313" key="2">
    <source>
        <dbReference type="EMBL" id="MSS28800.1"/>
    </source>
</evidence>
<keyword evidence="1" id="KW-0732">Signal</keyword>
<proteinExistence type="predicted"/>
<protein>
    <submittedName>
        <fullName evidence="2">Uncharacterized protein</fullName>
    </submittedName>
</protein>
<organism evidence="2 3">
    <name type="scientific">Desulfovibrio porci</name>
    <dbReference type="NCBI Taxonomy" id="2605782"/>
    <lineage>
        <taxon>Bacteria</taxon>
        <taxon>Pseudomonadati</taxon>
        <taxon>Thermodesulfobacteriota</taxon>
        <taxon>Desulfovibrionia</taxon>
        <taxon>Desulfovibrionales</taxon>
        <taxon>Desulfovibrionaceae</taxon>
        <taxon>Desulfovibrio</taxon>
    </lineage>
</organism>
<dbReference type="Proteomes" id="UP000477488">
    <property type="component" value="Unassembled WGS sequence"/>
</dbReference>
<feature type="signal peptide" evidence="1">
    <location>
        <begin position="1"/>
        <end position="25"/>
    </location>
</feature>
<gene>
    <name evidence="2" type="ORF">FYJ44_12325</name>
</gene>
<accession>A0A6L5XNN3</accession>
<feature type="chain" id="PRO_5026842495" evidence="1">
    <location>
        <begin position="26"/>
        <end position="186"/>
    </location>
</feature>
<evidence type="ECO:0000313" key="3">
    <source>
        <dbReference type="Proteomes" id="UP000477488"/>
    </source>
</evidence>
<reference evidence="2 3" key="1">
    <citation type="submission" date="2019-09" db="EMBL/GenBank/DDBJ databases">
        <title>In-depth cultivation of the pig gut microbiome towards novel bacterial diversity and tailored functional studies.</title>
        <authorList>
            <person name="Wylensek D."/>
            <person name="Hitch T.C.A."/>
            <person name="Clavel T."/>
        </authorList>
    </citation>
    <scope>NUCLEOTIDE SEQUENCE [LARGE SCALE GENOMIC DNA]</scope>
    <source>
        <strain evidence="2 3">PG-178-WT-4</strain>
    </source>
</reference>
<dbReference type="RefSeq" id="WP_154512572.1">
    <property type="nucleotide sequence ID" value="NZ_DBFWWU010000108.1"/>
</dbReference>
<evidence type="ECO:0000256" key="1">
    <source>
        <dbReference type="SAM" id="SignalP"/>
    </source>
</evidence>
<dbReference type="AlphaFoldDB" id="A0A6L5XNN3"/>
<comment type="caution">
    <text evidence="2">The sequence shown here is derived from an EMBL/GenBank/DDBJ whole genome shotgun (WGS) entry which is preliminary data.</text>
</comment>
<dbReference type="EMBL" id="VUMH01000014">
    <property type="protein sequence ID" value="MSS28800.1"/>
    <property type="molecule type" value="Genomic_DNA"/>
</dbReference>
<name>A0A6L5XNN3_9BACT</name>